<dbReference type="GO" id="GO:0080155">
    <property type="term" value="P:regulation of double fertilization forming a zygote and endosperm"/>
    <property type="evidence" value="ECO:0007669"/>
    <property type="project" value="UniProtKB-ARBA"/>
</dbReference>
<keyword evidence="5" id="KW-0278">Fertilization</keyword>
<sequence length="123" mass="13287">MELKNVLILLALALVLEQNATASRNLGVLTGHNIAEMLQNTGELVNCWNAPLELKSCSNEIVSFFINCESDLDPCCCRVIATTRHTCWPIIMISFGFTSTHGVVLRSHCHAASGSTASSLLAL</sequence>
<evidence type="ECO:0000256" key="6">
    <source>
        <dbReference type="ARBA" id="ARBA00023329"/>
    </source>
</evidence>
<evidence type="ECO:0000256" key="3">
    <source>
        <dbReference type="ARBA" id="ARBA00022525"/>
    </source>
</evidence>
<comment type="caution">
    <text evidence="11">The sequence shown here is derived from an EMBL/GenBank/DDBJ whole genome shotgun (WGS) entry which is preliminary data.</text>
</comment>
<dbReference type="GO" id="GO:0031410">
    <property type="term" value="C:cytoplasmic vesicle"/>
    <property type="evidence" value="ECO:0007669"/>
    <property type="project" value="UniProtKB-SubCell"/>
</dbReference>
<dbReference type="GO" id="GO:2000008">
    <property type="term" value="P:regulation of protein localization to cell surface"/>
    <property type="evidence" value="ECO:0007669"/>
    <property type="project" value="UniProtKB-ARBA"/>
</dbReference>
<proteinExistence type="inferred from homology"/>
<dbReference type="EMBL" id="JAXUIC010000006">
    <property type="protein sequence ID" value="KAK4585432.1"/>
    <property type="molecule type" value="Genomic_DNA"/>
</dbReference>
<protein>
    <recommendedName>
        <fullName evidence="10">Prolamin-like domain-containing protein</fullName>
    </recommendedName>
</protein>
<feature type="signal peptide" evidence="9">
    <location>
        <begin position="1"/>
        <end position="22"/>
    </location>
</feature>
<evidence type="ECO:0000313" key="12">
    <source>
        <dbReference type="Proteomes" id="UP001324115"/>
    </source>
</evidence>
<dbReference type="Pfam" id="PF05617">
    <property type="entry name" value="Prolamin_like"/>
    <property type="match status" value="1"/>
</dbReference>
<dbReference type="AlphaFoldDB" id="A0AAN7ISX4"/>
<evidence type="ECO:0000256" key="7">
    <source>
        <dbReference type="ARBA" id="ARBA00034457"/>
    </source>
</evidence>
<evidence type="ECO:0000313" key="11">
    <source>
        <dbReference type="EMBL" id="KAK4585432.1"/>
    </source>
</evidence>
<evidence type="ECO:0000256" key="4">
    <source>
        <dbReference type="ARBA" id="ARBA00022729"/>
    </source>
</evidence>
<accession>A0AAN7ISX4</accession>
<reference evidence="11 12" key="1">
    <citation type="journal article" date="2023" name="G3 (Bethesda)">
        <title>A haplotype-resolved chromosome-scale genome for Quercus rubra L. provides insights into the genetics of adaptive traits for red oak species.</title>
        <authorList>
            <person name="Kapoor B."/>
            <person name="Jenkins J."/>
            <person name="Schmutz J."/>
            <person name="Zhebentyayeva T."/>
            <person name="Kuelheim C."/>
            <person name="Coggeshall M."/>
            <person name="Heim C."/>
            <person name="Lasky J.R."/>
            <person name="Leites L."/>
            <person name="Islam-Faridi N."/>
            <person name="Romero-Severson J."/>
            <person name="DeLeo V.L."/>
            <person name="Lucas S.M."/>
            <person name="Lazic D."/>
            <person name="Gailing O."/>
            <person name="Carlson J."/>
            <person name="Staton M."/>
        </authorList>
    </citation>
    <scope>NUCLEOTIDE SEQUENCE [LARGE SCALE GENOMIC DNA]</scope>
    <source>
        <strain evidence="11">Pseudo-F2</strain>
    </source>
</reference>
<organism evidence="11 12">
    <name type="scientific">Quercus rubra</name>
    <name type="common">Northern red oak</name>
    <name type="synonym">Quercus borealis</name>
    <dbReference type="NCBI Taxonomy" id="3512"/>
    <lineage>
        <taxon>Eukaryota</taxon>
        <taxon>Viridiplantae</taxon>
        <taxon>Streptophyta</taxon>
        <taxon>Embryophyta</taxon>
        <taxon>Tracheophyta</taxon>
        <taxon>Spermatophyta</taxon>
        <taxon>Magnoliopsida</taxon>
        <taxon>eudicotyledons</taxon>
        <taxon>Gunneridae</taxon>
        <taxon>Pentapetalae</taxon>
        <taxon>rosids</taxon>
        <taxon>fabids</taxon>
        <taxon>Fagales</taxon>
        <taxon>Fagaceae</taxon>
        <taxon>Quercus</taxon>
    </lineage>
</organism>
<comment type="similarity">
    <text evidence="8">Belongs to the plant egg cell-secreted peptide family.</text>
</comment>
<comment type="function">
    <text evidence="7">Involved in the regulation of gamete interactions during the double fertilization and to prevent multiple-pollen tube attraction; mediates the redistribution of the gamete fusogen HAP2/GCS1 to the cell surface after secretion upon sperm arrival.</text>
</comment>
<dbReference type="Proteomes" id="UP001324115">
    <property type="component" value="Unassembled WGS sequence"/>
</dbReference>
<dbReference type="PANTHER" id="PTHR35293:SF9">
    <property type="entry name" value="EGG CELL-SECRETED PROTEIN 1.4-LIKE"/>
    <property type="match status" value="1"/>
</dbReference>
<dbReference type="GO" id="GO:0009567">
    <property type="term" value="P:double fertilization forming a zygote and endosperm"/>
    <property type="evidence" value="ECO:0007669"/>
    <property type="project" value="InterPro"/>
</dbReference>
<name>A0AAN7ISX4_QUERU</name>
<evidence type="ECO:0000256" key="8">
    <source>
        <dbReference type="ARBA" id="ARBA00034484"/>
    </source>
</evidence>
<dbReference type="PANTHER" id="PTHR35293">
    <property type="entry name" value="EGG CELL-SECRETED PROTEIN 1.5"/>
    <property type="match status" value="1"/>
</dbReference>
<feature type="chain" id="PRO_5042918535" description="Prolamin-like domain-containing protein" evidence="9">
    <location>
        <begin position="23"/>
        <end position="123"/>
    </location>
</feature>
<comment type="subcellular location">
    <subcellularLocation>
        <location evidence="1">Cytoplasmic vesicle</location>
    </subcellularLocation>
    <subcellularLocation>
        <location evidence="2">Secreted</location>
    </subcellularLocation>
</comment>
<evidence type="ECO:0000256" key="1">
    <source>
        <dbReference type="ARBA" id="ARBA00004541"/>
    </source>
</evidence>
<gene>
    <name evidence="11" type="ORF">RGQ29_022908</name>
</gene>
<evidence type="ECO:0000256" key="2">
    <source>
        <dbReference type="ARBA" id="ARBA00004613"/>
    </source>
</evidence>
<keyword evidence="12" id="KW-1185">Reference proteome</keyword>
<keyword evidence="3" id="KW-0964">Secreted</keyword>
<feature type="domain" description="Prolamin-like" evidence="10">
    <location>
        <begin position="46"/>
        <end position="109"/>
    </location>
</feature>
<dbReference type="InterPro" id="IPR008502">
    <property type="entry name" value="Prolamin-like"/>
</dbReference>
<dbReference type="InterPro" id="IPR044711">
    <property type="entry name" value="EC11-15"/>
</dbReference>
<evidence type="ECO:0000256" key="9">
    <source>
        <dbReference type="SAM" id="SignalP"/>
    </source>
</evidence>
<dbReference type="GO" id="GO:0005576">
    <property type="term" value="C:extracellular region"/>
    <property type="evidence" value="ECO:0007669"/>
    <property type="project" value="UniProtKB-SubCell"/>
</dbReference>
<keyword evidence="4 9" id="KW-0732">Signal</keyword>
<keyword evidence="6" id="KW-0968">Cytoplasmic vesicle</keyword>
<evidence type="ECO:0000256" key="5">
    <source>
        <dbReference type="ARBA" id="ARBA00023279"/>
    </source>
</evidence>
<evidence type="ECO:0000259" key="10">
    <source>
        <dbReference type="Pfam" id="PF05617"/>
    </source>
</evidence>